<reference evidence="6" key="1">
    <citation type="journal article" date="2017" name="Front. Plant Sci.">
        <title>Climate Clever Clovers: New Paradigm to Reduce the Environmental Footprint of Ruminants by Breeding Low Methanogenic Forages Utilizing Haplotype Variation.</title>
        <authorList>
            <person name="Kaur P."/>
            <person name="Appels R."/>
            <person name="Bayer P.E."/>
            <person name="Keeble-Gagnere G."/>
            <person name="Wang J."/>
            <person name="Hirakawa H."/>
            <person name="Shirasawa K."/>
            <person name="Vercoe P."/>
            <person name="Stefanova K."/>
            <person name="Durmic Z."/>
            <person name="Nichols P."/>
            <person name="Revell C."/>
            <person name="Isobe S.N."/>
            <person name="Edwards D."/>
            <person name="Erskine W."/>
        </authorList>
    </citation>
    <scope>NUCLEOTIDE SEQUENCE [LARGE SCALE GENOMIC DNA]</scope>
    <source>
        <strain evidence="6">cv. Daliak</strain>
    </source>
</reference>
<dbReference type="GO" id="GO:0004385">
    <property type="term" value="F:GMP kinase activity"/>
    <property type="evidence" value="ECO:0007669"/>
    <property type="project" value="TreeGrafter"/>
</dbReference>
<dbReference type="Pfam" id="PF00625">
    <property type="entry name" value="Guanylate_kin"/>
    <property type="match status" value="1"/>
</dbReference>
<keyword evidence="3" id="KW-0418">Kinase</keyword>
<organism evidence="5 6">
    <name type="scientific">Trifolium subterraneum</name>
    <name type="common">Subterranean clover</name>
    <dbReference type="NCBI Taxonomy" id="3900"/>
    <lineage>
        <taxon>Eukaryota</taxon>
        <taxon>Viridiplantae</taxon>
        <taxon>Streptophyta</taxon>
        <taxon>Embryophyta</taxon>
        <taxon>Tracheophyta</taxon>
        <taxon>Spermatophyta</taxon>
        <taxon>Magnoliopsida</taxon>
        <taxon>eudicotyledons</taxon>
        <taxon>Gunneridae</taxon>
        <taxon>Pentapetalae</taxon>
        <taxon>rosids</taxon>
        <taxon>fabids</taxon>
        <taxon>Fabales</taxon>
        <taxon>Fabaceae</taxon>
        <taxon>Papilionoideae</taxon>
        <taxon>50 kb inversion clade</taxon>
        <taxon>NPAAA clade</taxon>
        <taxon>Hologalegina</taxon>
        <taxon>IRL clade</taxon>
        <taxon>Trifolieae</taxon>
        <taxon>Trifolium</taxon>
    </lineage>
</organism>
<keyword evidence="2" id="KW-0808">Transferase</keyword>
<evidence type="ECO:0000259" key="4">
    <source>
        <dbReference type="PROSITE" id="PS50052"/>
    </source>
</evidence>
<protein>
    <recommendedName>
        <fullName evidence="4">Guanylate kinase-like domain-containing protein</fullName>
    </recommendedName>
</protein>
<dbReference type="InterPro" id="IPR008145">
    <property type="entry name" value="GK/Ca_channel_bsu"/>
</dbReference>
<dbReference type="PANTHER" id="PTHR23117:SF13">
    <property type="entry name" value="GUANYLATE KINASE"/>
    <property type="match status" value="1"/>
</dbReference>
<dbReference type="GO" id="GO:0005829">
    <property type="term" value="C:cytosol"/>
    <property type="evidence" value="ECO:0007669"/>
    <property type="project" value="TreeGrafter"/>
</dbReference>
<dbReference type="InterPro" id="IPR008144">
    <property type="entry name" value="Guanylate_kin-like_dom"/>
</dbReference>
<name>A0A2Z6NP72_TRISU</name>
<accession>A0A2Z6NP72</accession>
<dbReference type="InterPro" id="IPR027417">
    <property type="entry name" value="P-loop_NTPase"/>
</dbReference>
<evidence type="ECO:0000256" key="2">
    <source>
        <dbReference type="ARBA" id="ARBA00022679"/>
    </source>
</evidence>
<evidence type="ECO:0000256" key="3">
    <source>
        <dbReference type="ARBA" id="ARBA00022777"/>
    </source>
</evidence>
<dbReference type="Proteomes" id="UP000242715">
    <property type="component" value="Unassembled WGS sequence"/>
</dbReference>
<evidence type="ECO:0000256" key="1">
    <source>
        <dbReference type="ARBA" id="ARBA00005790"/>
    </source>
</evidence>
<evidence type="ECO:0000313" key="6">
    <source>
        <dbReference type="Proteomes" id="UP000242715"/>
    </source>
</evidence>
<dbReference type="PANTHER" id="PTHR23117">
    <property type="entry name" value="GUANYLATE KINASE-RELATED"/>
    <property type="match status" value="1"/>
</dbReference>
<dbReference type="SUPFAM" id="SSF52540">
    <property type="entry name" value="P-loop containing nucleoside triphosphate hydrolases"/>
    <property type="match status" value="1"/>
</dbReference>
<dbReference type="AlphaFoldDB" id="A0A2Z6NP72"/>
<dbReference type="EMBL" id="DF973524">
    <property type="protein sequence ID" value="GAU33419.1"/>
    <property type="molecule type" value="Genomic_DNA"/>
</dbReference>
<dbReference type="OrthoDB" id="6334211at2759"/>
<keyword evidence="6" id="KW-1185">Reference proteome</keyword>
<dbReference type="Gene3D" id="3.40.50.300">
    <property type="entry name" value="P-loop containing nucleotide triphosphate hydrolases"/>
    <property type="match status" value="1"/>
</dbReference>
<proteinExistence type="inferred from homology"/>
<gene>
    <name evidence="5" type="ORF">TSUD_21120</name>
</gene>
<feature type="domain" description="Guanylate kinase-like" evidence="4">
    <location>
        <begin position="1"/>
        <end position="60"/>
    </location>
</feature>
<evidence type="ECO:0000313" key="5">
    <source>
        <dbReference type="EMBL" id="GAU33419.1"/>
    </source>
</evidence>
<sequence length="131" mass="14937">MEELEKRLRARGTETEEQILKRLRNAQAEIEQGKSPGIFDYILYNDKLEKCYETLKKLLGLHDYVAPPPKSAIEINLPKDHSVSKIDDKIIINCNPSGVEKESNNMIMLDVSFLKGGAPCRTRGLYFRAID</sequence>
<dbReference type="PROSITE" id="PS50052">
    <property type="entry name" value="GUANYLATE_KINASE_2"/>
    <property type="match status" value="1"/>
</dbReference>
<comment type="similarity">
    <text evidence="1">Belongs to the guanylate kinase family.</text>
</comment>